<comment type="caution">
    <text evidence="6">The sequence shown here is derived from an EMBL/GenBank/DDBJ whole genome shotgun (WGS) entry which is preliminary data.</text>
</comment>
<name>A0ABQ6LJB6_9RHOB</name>
<feature type="region of interest" description="Disordered" evidence="3">
    <location>
        <begin position="78"/>
        <end position="98"/>
    </location>
</feature>
<dbReference type="PANTHER" id="PTHR30576">
    <property type="entry name" value="COLANIC BIOSYNTHESIS UDP-GLUCOSE LIPID CARRIER TRANSFERASE"/>
    <property type="match status" value="1"/>
</dbReference>
<keyword evidence="2" id="KW-0270">Exopolysaccharide synthesis</keyword>
<dbReference type="EMBL" id="BSYI01000009">
    <property type="protein sequence ID" value="GMG82325.1"/>
    <property type="molecule type" value="Genomic_DNA"/>
</dbReference>
<organism evidence="6 7">
    <name type="scientific">Paralimibaculum aggregatum</name>
    <dbReference type="NCBI Taxonomy" id="3036245"/>
    <lineage>
        <taxon>Bacteria</taxon>
        <taxon>Pseudomonadati</taxon>
        <taxon>Pseudomonadota</taxon>
        <taxon>Alphaproteobacteria</taxon>
        <taxon>Rhodobacterales</taxon>
        <taxon>Paracoccaceae</taxon>
        <taxon>Paralimibaculum</taxon>
    </lineage>
</organism>
<keyword evidence="7" id="KW-1185">Reference proteome</keyword>
<protein>
    <recommendedName>
        <fullName evidence="5">Bacterial sugar transferase domain-containing protein</fullName>
    </recommendedName>
</protein>
<keyword evidence="4" id="KW-1133">Transmembrane helix</keyword>
<accession>A0ABQ6LJB6</accession>
<reference evidence="6 7" key="1">
    <citation type="submission" date="2023-04" db="EMBL/GenBank/DDBJ databases">
        <title>Marinoamorphus aggregata gen. nov., sp. Nov., isolate from tissue of brittle star Ophioplocus japonicus.</title>
        <authorList>
            <person name="Kawano K."/>
            <person name="Sawayama S."/>
            <person name="Nakagawa S."/>
        </authorList>
    </citation>
    <scope>NUCLEOTIDE SEQUENCE [LARGE SCALE GENOMIC DNA]</scope>
    <source>
        <strain evidence="6 7">NKW23</strain>
    </source>
</reference>
<sequence length="213" mass="23396">MLNQDVLRNARSPGRGFAAAKRGFDIAVALLALPAVLGVAAVLLLLNPIANRGPLFFVQARMGRNCKRFTIVKFRTMSAGQPEGGPAPRGPDDPVEDERITPLGRMLRRARIDELPQFFNVLSGDMSVIGPRPDVWDHAIHYLDSVPGYRARHTLRPGITGLAQVRGGYAEGIRATVQKTREDLAYIDGLSPRMELYILLRTVQVVFTGKGAR</sequence>
<comment type="similarity">
    <text evidence="1">Belongs to the bacterial sugar transferase family.</text>
</comment>
<evidence type="ECO:0000256" key="2">
    <source>
        <dbReference type="ARBA" id="ARBA00023169"/>
    </source>
</evidence>
<proteinExistence type="inferred from homology"/>
<gene>
    <name evidence="6" type="ORF">LNKW23_15380</name>
</gene>
<keyword evidence="4" id="KW-0812">Transmembrane</keyword>
<evidence type="ECO:0000256" key="1">
    <source>
        <dbReference type="ARBA" id="ARBA00006464"/>
    </source>
</evidence>
<evidence type="ECO:0000313" key="7">
    <source>
        <dbReference type="Proteomes" id="UP001239909"/>
    </source>
</evidence>
<dbReference type="RefSeq" id="WP_285671101.1">
    <property type="nucleotide sequence ID" value="NZ_BSYI01000009.1"/>
</dbReference>
<dbReference type="PANTHER" id="PTHR30576:SF0">
    <property type="entry name" value="UNDECAPRENYL-PHOSPHATE N-ACETYLGALACTOSAMINYL 1-PHOSPHATE TRANSFERASE-RELATED"/>
    <property type="match status" value="1"/>
</dbReference>
<feature type="domain" description="Bacterial sugar transferase" evidence="5">
    <location>
        <begin position="21"/>
        <end position="207"/>
    </location>
</feature>
<feature type="transmembrane region" description="Helical" evidence="4">
    <location>
        <begin position="26"/>
        <end position="46"/>
    </location>
</feature>
<dbReference type="InterPro" id="IPR003362">
    <property type="entry name" value="Bact_transf"/>
</dbReference>
<keyword evidence="4" id="KW-0472">Membrane</keyword>
<evidence type="ECO:0000256" key="3">
    <source>
        <dbReference type="SAM" id="MobiDB-lite"/>
    </source>
</evidence>
<evidence type="ECO:0000259" key="5">
    <source>
        <dbReference type="Pfam" id="PF02397"/>
    </source>
</evidence>
<dbReference type="Proteomes" id="UP001239909">
    <property type="component" value="Unassembled WGS sequence"/>
</dbReference>
<evidence type="ECO:0000313" key="6">
    <source>
        <dbReference type="EMBL" id="GMG82325.1"/>
    </source>
</evidence>
<dbReference type="Pfam" id="PF02397">
    <property type="entry name" value="Bac_transf"/>
    <property type="match status" value="1"/>
</dbReference>
<evidence type="ECO:0000256" key="4">
    <source>
        <dbReference type="SAM" id="Phobius"/>
    </source>
</evidence>